<sequence>MPFPLLSLPFVARKEVIKTLSLQEIFYVSLLSLRSRITVQSSLEAQKIDATIENGVEFSVSNSKSSFAIHLKEPEQLPTSHEYCTLFQKETRVSRCIIFNNDFLFVATTDWKTLFKPLMDLLIETFNTRRLTVHLSPQPHLQYPQDYLELLEALKSSKIHQLTVNIPSESLINVVYQKIMDQFRGARKIELNGLASDGFKYRSQSEEEFKWEEARIRDPRPFETETLLKIFANCEELYFDMEATWNVKDLLQKWIQGSRLKELEIPYRDSIEQLFEGMEAKRIRNIWKSPELGRRGAANDYCYLIKQNNSGIKAIIFLDHGNLRLTTDFEGVDSD</sequence>
<reference evidence="3" key="1">
    <citation type="submission" date="2016-11" db="UniProtKB">
        <authorList>
            <consortium name="WormBaseParasite"/>
        </authorList>
    </citation>
    <scope>IDENTIFICATION</scope>
</reference>
<organism evidence="2 3">
    <name type="scientific">Caenorhabditis tropicalis</name>
    <dbReference type="NCBI Taxonomy" id="1561998"/>
    <lineage>
        <taxon>Eukaryota</taxon>
        <taxon>Metazoa</taxon>
        <taxon>Ecdysozoa</taxon>
        <taxon>Nematoda</taxon>
        <taxon>Chromadorea</taxon>
        <taxon>Rhabditida</taxon>
        <taxon>Rhabditina</taxon>
        <taxon>Rhabditomorpha</taxon>
        <taxon>Rhabditoidea</taxon>
        <taxon>Rhabditidae</taxon>
        <taxon>Peloderinae</taxon>
        <taxon>Caenorhabditis</taxon>
    </lineage>
</organism>
<name>A0A1I7UTI0_9PELO</name>
<proteinExistence type="predicted"/>
<keyword evidence="2" id="KW-1185">Reference proteome</keyword>
<protein>
    <submittedName>
        <fullName evidence="3">F-box domain-containing protein</fullName>
    </submittedName>
</protein>
<dbReference type="WBParaSite" id="Csp11.Scaffold630.g19195.t1">
    <property type="protein sequence ID" value="Csp11.Scaffold630.g19195.t1"/>
    <property type="gene ID" value="Csp11.Scaffold630.g19195"/>
</dbReference>
<dbReference type="PANTHER" id="PTHR22899">
    <property type="entry name" value="CYCLIN-RELATED F-BOX FAMILY"/>
    <property type="match status" value="1"/>
</dbReference>
<feature type="domain" description="F-box" evidence="1">
    <location>
        <begin position="2"/>
        <end position="48"/>
    </location>
</feature>
<dbReference type="AlphaFoldDB" id="A0A1I7UTI0"/>
<dbReference type="PROSITE" id="PS50181">
    <property type="entry name" value="FBOX"/>
    <property type="match status" value="1"/>
</dbReference>
<evidence type="ECO:0000313" key="3">
    <source>
        <dbReference type="WBParaSite" id="Csp11.Scaffold630.g19195.t1"/>
    </source>
</evidence>
<accession>A0A1I7UTI0</accession>
<dbReference type="InterPro" id="IPR053222">
    <property type="entry name" value="Zygotic_Embryogenesis-Asso"/>
</dbReference>
<dbReference type="Proteomes" id="UP000095282">
    <property type="component" value="Unplaced"/>
</dbReference>
<dbReference type="InterPro" id="IPR001810">
    <property type="entry name" value="F-box_dom"/>
</dbReference>
<evidence type="ECO:0000313" key="2">
    <source>
        <dbReference type="Proteomes" id="UP000095282"/>
    </source>
</evidence>
<dbReference type="PANTHER" id="PTHR22899:SF0">
    <property type="entry name" value="F-BOX ASSOCIATED DOMAIN-CONTAINING PROTEIN-RELATED"/>
    <property type="match status" value="1"/>
</dbReference>
<evidence type="ECO:0000259" key="1">
    <source>
        <dbReference type="PROSITE" id="PS50181"/>
    </source>
</evidence>